<reference evidence="2 3" key="1">
    <citation type="submission" date="2019-04" db="EMBL/GenBank/DDBJ databases">
        <title>Fungal friends and foes A comparative genomics study of 23 Aspergillus species from section Flavi.</title>
        <authorList>
            <consortium name="DOE Joint Genome Institute"/>
            <person name="Kjaerbolling I."/>
            <person name="Vesth T.C."/>
            <person name="Frisvad J.C."/>
            <person name="Nybo J.L."/>
            <person name="Theobald S."/>
            <person name="Kildgaard S."/>
            <person name="Petersen T.I."/>
            <person name="Kuo A."/>
            <person name="Sato A."/>
            <person name="Lyhne E.K."/>
            <person name="Kogle M.E."/>
            <person name="Wiebenga A."/>
            <person name="Kun R.S."/>
            <person name="Lubbers R.J."/>
            <person name="Makela M.R."/>
            <person name="Barry K."/>
            <person name="Chovatia M."/>
            <person name="Clum A."/>
            <person name="Daum C."/>
            <person name="Haridas S."/>
            <person name="He G."/>
            <person name="LaButti K."/>
            <person name="Lipzen A."/>
            <person name="Mondo S."/>
            <person name="Pangilinan J."/>
            <person name="Riley R."/>
            <person name="Salamov A."/>
            <person name="Simmons B.A."/>
            <person name="Magnuson J.K."/>
            <person name="Henrissat B."/>
            <person name="Mortensen U.H."/>
            <person name="Larsen T.O."/>
            <person name="De vries R.P."/>
            <person name="Grigoriev I.V."/>
            <person name="Machida M."/>
            <person name="Baker S.E."/>
            <person name="Andersen M.R."/>
        </authorList>
    </citation>
    <scope>NUCLEOTIDE SEQUENCE [LARGE SCALE GENOMIC DNA]</scope>
    <source>
        <strain evidence="2 3">CBS 117618</strain>
    </source>
</reference>
<organism evidence="2 3">
    <name type="scientific">Aspergillus parasiticus</name>
    <dbReference type="NCBI Taxonomy" id="5067"/>
    <lineage>
        <taxon>Eukaryota</taxon>
        <taxon>Fungi</taxon>
        <taxon>Dikarya</taxon>
        <taxon>Ascomycota</taxon>
        <taxon>Pezizomycotina</taxon>
        <taxon>Eurotiomycetes</taxon>
        <taxon>Eurotiomycetidae</taxon>
        <taxon>Eurotiales</taxon>
        <taxon>Aspergillaceae</taxon>
        <taxon>Aspergillus</taxon>
        <taxon>Aspergillus subgen. Circumdati</taxon>
    </lineage>
</organism>
<evidence type="ECO:0000256" key="1">
    <source>
        <dbReference type="SAM" id="Phobius"/>
    </source>
</evidence>
<dbReference type="AlphaFoldDB" id="A0A5N6DRW7"/>
<name>A0A5N6DRW7_ASPPA</name>
<accession>A0A5N6DRW7</accession>
<dbReference type="VEuPathDB" id="FungiDB:BDV34DRAFT_191340"/>
<keyword evidence="1" id="KW-0812">Transmembrane</keyword>
<keyword evidence="1" id="KW-1133">Transmembrane helix</keyword>
<feature type="transmembrane region" description="Helical" evidence="1">
    <location>
        <begin position="52"/>
        <end position="70"/>
    </location>
</feature>
<evidence type="ECO:0000313" key="2">
    <source>
        <dbReference type="EMBL" id="KAB8207898.1"/>
    </source>
</evidence>
<protein>
    <submittedName>
        <fullName evidence="2">Uncharacterized protein</fullName>
    </submittedName>
</protein>
<proteinExistence type="predicted"/>
<dbReference type="EMBL" id="ML734954">
    <property type="protein sequence ID" value="KAB8207898.1"/>
    <property type="molecule type" value="Genomic_DNA"/>
</dbReference>
<dbReference type="Proteomes" id="UP000326532">
    <property type="component" value="Unassembled WGS sequence"/>
</dbReference>
<evidence type="ECO:0000313" key="3">
    <source>
        <dbReference type="Proteomes" id="UP000326532"/>
    </source>
</evidence>
<keyword evidence="1" id="KW-0472">Membrane</keyword>
<sequence length="85" mass="9818">MINRRKFVSRSWSGEAGNSVIAREENVHRNEDFEEVVSVEIFKNTESYNERCRCCLLIFVLINVVIGYNLGKVSRLPRVSGAKQR</sequence>
<gene>
    <name evidence="2" type="ORF">BDV34DRAFT_191340</name>
</gene>
<keyword evidence="3" id="KW-1185">Reference proteome</keyword>